<evidence type="ECO:0000256" key="2">
    <source>
        <dbReference type="ARBA" id="ARBA00013184"/>
    </source>
</evidence>
<keyword evidence="6 20" id="KW-0479">Metal-binding</keyword>
<feature type="region of interest" description="Disordered" evidence="22">
    <location>
        <begin position="703"/>
        <end position="733"/>
    </location>
</feature>
<feature type="region of interest" description="Disordered" evidence="22">
    <location>
        <begin position="1"/>
        <end position="41"/>
    </location>
</feature>
<evidence type="ECO:0000256" key="11">
    <source>
        <dbReference type="ARBA" id="ARBA00022853"/>
    </source>
</evidence>
<evidence type="ECO:0000256" key="19">
    <source>
        <dbReference type="ARBA" id="ARBA00048017"/>
    </source>
</evidence>
<dbReference type="InterPro" id="IPR000197">
    <property type="entry name" value="Znf_TAZ"/>
</dbReference>
<sequence length="976" mass="102596">MSMNDDSDTVADGKKKGQKKAKKSNKSKAAQRKSNKKTNEQIGNDLSAKIFATMEKHKEVFFVIRLHSAQSAASLAPIQDPDPLINCDLMDGRDAFLTLARDKHFEFSSLRRAQFSTLCMLYELHNQGQDKFVYTCNNCKNHVETRYHCTVCDDFDLCITCKEKVGHQHKMDKLGFDLDDGSSPSDVKQTNPQEARKQSIQRCIQSLVHACQCRDANCRLPSCQKMKRVVQHTKHCKRKTHGGCPICKQLIALCCYHAKHCQEAKCLVPFCPNIKHKLKQQQLQQRLQQQQLLRRRMAVMNTTRLGAPTPQIQQNSNGGASNLSNAICSANVIAGCSVAPSGQVSNTIAIGVPASGGVGGVVTSMACGGLNNAGAGAMSPSAVPNTVQMGGMGSPHHAGIGMKPGAQTPPANVLQAVKQVQEEAARQQAPHVGYGKVNPVMVPPVMQRAMPGGHMNATGVGVNVSGVGVIPNTQQQPNAVGVAMGGPGGGPGGIGQTVMQMDQWNTRYPNGGGPGMRPTLPGMMQQPQQQQPQNTLQTGIMGGGGAQMMAGIRQGPVAMQGGMMGNAQQQQAGGQQNQPGQTQLATQPKQAIAQLMATLKNPAAGPEQQQQLLSILKANPQLMAAFIKQRQQVRLHCQQDVHKANMAANRMQGVQGMPGGGKPGNNPSMQMPLQQQLWYKQQQAQQQQQQQLMLHRQLAMTGGNIPPAPPYNQRPRPQQQMGGGYGQGGGMFPDQQQYIQQTMKPNPQAQGGIGVNVLSQQLQQQQQGQGPNQGIMGPPNPQQLAMQQQLMQSVRSPPPIRSPQPQPSPRAVPSPRAQPSVSPRAQPSPHHIPSHSPVPVQPGDVVLHNHMHSTHQPTNVVGMVGGGGGGGVGGIGNVGMPGAGSANVVGVGVVGVGGPVNAMSVGGGMGGVGGVIGVVGGLGGVGGGGGNVVGVGGAGGVQQDLAQGVGIIGPGGNGNAGETSLPDQLTKFVEQL</sequence>
<evidence type="ECO:0000256" key="20">
    <source>
        <dbReference type="PROSITE-ProRule" id="PRU00203"/>
    </source>
</evidence>
<organism evidence="26 27">
    <name type="scientific">Anopheles christyi</name>
    <dbReference type="NCBI Taxonomy" id="43041"/>
    <lineage>
        <taxon>Eukaryota</taxon>
        <taxon>Metazoa</taxon>
        <taxon>Ecdysozoa</taxon>
        <taxon>Arthropoda</taxon>
        <taxon>Hexapoda</taxon>
        <taxon>Insecta</taxon>
        <taxon>Pterygota</taxon>
        <taxon>Neoptera</taxon>
        <taxon>Endopterygota</taxon>
        <taxon>Diptera</taxon>
        <taxon>Nematocera</taxon>
        <taxon>Culicoidea</taxon>
        <taxon>Culicidae</taxon>
        <taxon>Anophelinae</taxon>
        <taxon>Anopheles</taxon>
    </lineage>
</organism>
<dbReference type="Pfam" id="PF00569">
    <property type="entry name" value="ZZ"/>
    <property type="match status" value="1"/>
</dbReference>
<dbReference type="SUPFAM" id="SSF57933">
    <property type="entry name" value="TAZ domain"/>
    <property type="match status" value="1"/>
</dbReference>
<dbReference type="VEuPathDB" id="VectorBase:ACHR009262"/>
<dbReference type="Proteomes" id="UP000075881">
    <property type="component" value="Unassembled WGS sequence"/>
</dbReference>
<feature type="domain" description="TAZ-type" evidence="23">
    <location>
        <begin position="193"/>
        <end position="274"/>
    </location>
</feature>
<dbReference type="FunFam" id="1.20.1020.10:FF:000001">
    <property type="entry name" value="E1A binding protein p300"/>
    <property type="match status" value="1"/>
</dbReference>
<evidence type="ECO:0000256" key="13">
    <source>
        <dbReference type="ARBA" id="ARBA00023015"/>
    </source>
</evidence>
<keyword evidence="13" id="KW-0805">Transcription regulation</keyword>
<dbReference type="SMART" id="SM00291">
    <property type="entry name" value="ZnF_ZZ"/>
    <property type="match status" value="1"/>
</dbReference>
<evidence type="ECO:0000256" key="1">
    <source>
        <dbReference type="ARBA" id="ARBA00004123"/>
    </source>
</evidence>
<dbReference type="InterPro" id="IPR035898">
    <property type="entry name" value="TAZ_dom_sf"/>
</dbReference>
<reference evidence="26" key="2">
    <citation type="submission" date="2020-05" db="UniProtKB">
        <authorList>
            <consortium name="EnsemblMetazoa"/>
        </authorList>
    </citation>
    <scope>IDENTIFICATION</scope>
    <source>
        <strain evidence="26">ACHKN1017</strain>
    </source>
</reference>
<reference evidence="27" key="1">
    <citation type="submission" date="2013-03" db="EMBL/GenBank/DDBJ databases">
        <title>The Genome Sequence of Anopheles christyi ACHKN1017.</title>
        <authorList>
            <consortium name="The Broad Institute Genomics Platform"/>
            <person name="Neafsey D.E."/>
            <person name="Besansky N."/>
            <person name="Walker B."/>
            <person name="Young S.K."/>
            <person name="Zeng Q."/>
            <person name="Gargeya S."/>
            <person name="Fitzgerald M."/>
            <person name="Haas B."/>
            <person name="Abouelleil A."/>
            <person name="Allen A.W."/>
            <person name="Alvarado L."/>
            <person name="Arachchi H.M."/>
            <person name="Berlin A.M."/>
            <person name="Chapman S.B."/>
            <person name="Gainer-Dewar J."/>
            <person name="Goldberg J."/>
            <person name="Griggs A."/>
            <person name="Gujja S."/>
            <person name="Hansen M."/>
            <person name="Howarth C."/>
            <person name="Imamovic A."/>
            <person name="Ireland A."/>
            <person name="Larimer J."/>
            <person name="McCowan C."/>
            <person name="Murphy C."/>
            <person name="Pearson M."/>
            <person name="Poon T.W."/>
            <person name="Priest M."/>
            <person name="Roberts A."/>
            <person name="Saif S."/>
            <person name="Shea T."/>
            <person name="Sisk P."/>
            <person name="Sykes S."/>
            <person name="Wortman J."/>
            <person name="Nusbaum C."/>
            <person name="Birren B."/>
        </authorList>
    </citation>
    <scope>NUCLEOTIDE SEQUENCE [LARGE SCALE GENOMIC DNA]</scope>
    <source>
        <strain evidence="27">ACHKN1017</strain>
    </source>
</reference>
<evidence type="ECO:0000313" key="27">
    <source>
        <dbReference type="Proteomes" id="UP000075881"/>
    </source>
</evidence>
<comment type="catalytic activity">
    <reaction evidence="19">
        <text>L-lysyl-[protein] + acetyl-CoA = N(6)-acetyl-L-lysyl-[protein] + CoA + H(+)</text>
        <dbReference type="Rhea" id="RHEA:45948"/>
        <dbReference type="Rhea" id="RHEA-COMP:9752"/>
        <dbReference type="Rhea" id="RHEA-COMP:10731"/>
        <dbReference type="ChEBI" id="CHEBI:15378"/>
        <dbReference type="ChEBI" id="CHEBI:29969"/>
        <dbReference type="ChEBI" id="CHEBI:57287"/>
        <dbReference type="ChEBI" id="CHEBI:57288"/>
        <dbReference type="ChEBI" id="CHEBI:61930"/>
        <dbReference type="EC" id="2.3.1.48"/>
    </reaction>
</comment>
<dbReference type="GO" id="GO:0031490">
    <property type="term" value="F:chromatin DNA binding"/>
    <property type="evidence" value="ECO:0007669"/>
    <property type="project" value="TreeGrafter"/>
</dbReference>
<keyword evidence="3" id="KW-1017">Isopeptide bond</keyword>
<dbReference type="Pfam" id="PF02135">
    <property type="entry name" value="zf-TAZ"/>
    <property type="match status" value="1"/>
</dbReference>
<feature type="domain" description="ZZ-type" evidence="24">
    <location>
        <begin position="131"/>
        <end position="179"/>
    </location>
</feature>
<dbReference type="Gene3D" id="1.10.1630.10">
    <property type="entry name" value="Nuclear receptor coactivator, CREB-bp-like, interlocking domain"/>
    <property type="match status" value="1"/>
</dbReference>
<dbReference type="PROSITE" id="PS50135">
    <property type="entry name" value="ZF_ZZ_2"/>
    <property type="match status" value="1"/>
</dbReference>
<evidence type="ECO:0000259" key="25">
    <source>
        <dbReference type="PROSITE" id="PS51727"/>
    </source>
</evidence>
<protein>
    <recommendedName>
        <fullName evidence="2">histone acetyltransferase</fullName>
        <ecNumber evidence="2">2.3.1.48</ecNumber>
    </recommendedName>
</protein>
<dbReference type="GO" id="GO:0008270">
    <property type="term" value="F:zinc ion binding"/>
    <property type="evidence" value="ECO:0007669"/>
    <property type="project" value="UniProtKB-KW"/>
</dbReference>
<evidence type="ECO:0000256" key="22">
    <source>
        <dbReference type="SAM" id="MobiDB-lite"/>
    </source>
</evidence>
<evidence type="ECO:0000256" key="5">
    <source>
        <dbReference type="ARBA" id="ARBA00022679"/>
    </source>
</evidence>
<dbReference type="SUPFAM" id="SSF69125">
    <property type="entry name" value="Nuclear receptor coactivator interlocking domain"/>
    <property type="match status" value="1"/>
</dbReference>
<keyword evidence="16" id="KW-0804">Transcription</keyword>
<evidence type="ECO:0000256" key="8">
    <source>
        <dbReference type="ARBA" id="ARBA00022771"/>
    </source>
</evidence>
<dbReference type="InterPro" id="IPR037073">
    <property type="entry name" value="Nuc_rcpt_coact_CREBbp_sf"/>
</dbReference>
<evidence type="ECO:0000256" key="7">
    <source>
        <dbReference type="ARBA" id="ARBA00022737"/>
    </source>
</evidence>
<dbReference type="GO" id="GO:0031981">
    <property type="term" value="C:nuclear lumen"/>
    <property type="evidence" value="ECO:0007669"/>
    <property type="project" value="UniProtKB-ARBA"/>
</dbReference>
<evidence type="ECO:0000256" key="15">
    <source>
        <dbReference type="ARBA" id="ARBA00023159"/>
    </source>
</evidence>
<dbReference type="InterPro" id="IPR043145">
    <property type="entry name" value="Znf_ZZ_sf"/>
</dbReference>
<evidence type="ECO:0000256" key="14">
    <source>
        <dbReference type="ARBA" id="ARBA00023108"/>
    </source>
</evidence>
<keyword evidence="4" id="KW-0597">Phosphoprotein</keyword>
<feature type="compositionally biased region" description="Low complexity" evidence="22">
    <location>
        <begin position="761"/>
        <end position="795"/>
    </location>
</feature>
<keyword evidence="10" id="KW-0832">Ubl conjugation</keyword>
<proteinExistence type="predicted"/>
<evidence type="ECO:0000256" key="16">
    <source>
        <dbReference type="ARBA" id="ARBA00023163"/>
    </source>
</evidence>
<dbReference type="InterPro" id="IPR009110">
    <property type="entry name" value="Nuc_rcpt_coact"/>
</dbReference>
<dbReference type="GO" id="GO:0048511">
    <property type="term" value="P:rhythmic process"/>
    <property type="evidence" value="ECO:0007669"/>
    <property type="project" value="UniProtKB-KW"/>
</dbReference>
<evidence type="ECO:0000256" key="21">
    <source>
        <dbReference type="PROSITE-ProRule" id="PRU00228"/>
    </source>
</evidence>
<feature type="compositionally biased region" description="Basic residues" evidence="22">
    <location>
        <begin position="16"/>
        <end position="36"/>
    </location>
</feature>
<comment type="subcellular location">
    <subcellularLocation>
        <location evidence="1">Nucleus</location>
    </subcellularLocation>
</comment>
<dbReference type="SUPFAM" id="SSF57850">
    <property type="entry name" value="RING/U-box"/>
    <property type="match status" value="1"/>
</dbReference>
<feature type="region of interest" description="Disordered" evidence="22">
    <location>
        <begin position="761"/>
        <end position="845"/>
    </location>
</feature>
<evidence type="ECO:0000256" key="10">
    <source>
        <dbReference type="ARBA" id="ARBA00022843"/>
    </source>
</evidence>
<dbReference type="PROSITE" id="PS50134">
    <property type="entry name" value="ZF_TAZ"/>
    <property type="match status" value="1"/>
</dbReference>
<keyword evidence="11" id="KW-0156">Chromatin regulator</keyword>
<evidence type="ECO:0000259" key="23">
    <source>
        <dbReference type="PROSITE" id="PS50134"/>
    </source>
</evidence>
<dbReference type="PROSITE" id="PS01357">
    <property type="entry name" value="ZF_ZZ_1"/>
    <property type="match status" value="1"/>
</dbReference>
<keyword evidence="8 21" id="KW-0863">Zinc-finger</keyword>
<dbReference type="GO" id="GO:0005667">
    <property type="term" value="C:transcription regulator complex"/>
    <property type="evidence" value="ECO:0007669"/>
    <property type="project" value="TreeGrafter"/>
</dbReference>
<feature type="compositionally biased region" description="Gly residues" evidence="22">
    <location>
        <begin position="721"/>
        <end position="731"/>
    </location>
</feature>
<dbReference type="STRING" id="43041.A0A182KES4"/>
<keyword evidence="27" id="KW-1185">Reference proteome</keyword>
<accession>A0A182KES4</accession>
<dbReference type="CDD" id="cd02337">
    <property type="entry name" value="ZZ_CBP"/>
    <property type="match status" value="1"/>
</dbReference>
<evidence type="ECO:0000256" key="17">
    <source>
        <dbReference type="ARBA" id="ARBA00023242"/>
    </source>
</evidence>
<dbReference type="PANTHER" id="PTHR13808:SF1">
    <property type="entry name" value="HISTONE ACETYLTRANSFERASE"/>
    <property type="match status" value="1"/>
</dbReference>
<name>A0A182KES4_9DIPT</name>
<evidence type="ECO:0000256" key="12">
    <source>
        <dbReference type="ARBA" id="ARBA00022990"/>
    </source>
</evidence>
<keyword evidence="15" id="KW-0010">Activator</keyword>
<dbReference type="Gene3D" id="3.30.60.90">
    <property type="match status" value="1"/>
</dbReference>
<evidence type="ECO:0000313" key="26">
    <source>
        <dbReference type="EnsemblMetazoa" id="ACHR009262-PA"/>
    </source>
</evidence>
<dbReference type="EC" id="2.3.1.48" evidence="2"/>
<keyword evidence="9 20" id="KW-0862">Zinc</keyword>
<dbReference type="GO" id="GO:0003713">
    <property type="term" value="F:transcription coactivator activity"/>
    <property type="evidence" value="ECO:0007669"/>
    <property type="project" value="InterPro"/>
</dbReference>
<dbReference type="Gene3D" id="1.20.1020.10">
    <property type="entry name" value="TAZ domain"/>
    <property type="match status" value="1"/>
</dbReference>
<evidence type="ECO:0000256" key="9">
    <source>
        <dbReference type="ARBA" id="ARBA00022833"/>
    </source>
</evidence>
<keyword evidence="5" id="KW-0808">Transferase</keyword>
<keyword evidence="7" id="KW-0677">Repeat</keyword>
<dbReference type="InterPro" id="IPR031162">
    <property type="entry name" value="CBP_P300_HAT"/>
</dbReference>
<dbReference type="InterPro" id="IPR014744">
    <property type="entry name" value="Nuc_rcpt_coact_CREBbp"/>
</dbReference>
<evidence type="ECO:0000256" key="18">
    <source>
        <dbReference type="ARBA" id="ARBA00047411"/>
    </source>
</evidence>
<feature type="compositionally biased region" description="Low complexity" evidence="22">
    <location>
        <begin position="827"/>
        <end position="842"/>
    </location>
</feature>
<dbReference type="Pfam" id="PF09030">
    <property type="entry name" value="Creb_binding"/>
    <property type="match status" value="1"/>
</dbReference>
<keyword evidence="17" id="KW-0539">Nucleus</keyword>
<dbReference type="GO" id="GO:0045944">
    <property type="term" value="P:positive regulation of transcription by RNA polymerase II"/>
    <property type="evidence" value="ECO:0007669"/>
    <property type="project" value="TreeGrafter"/>
</dbReference>
<evidence type="ECO:0000256" key="3">
    <source>
        <dbReference type="ARBA" id="ARBA00022499"/>
    </source>
</evidence>
<feature type="region of interest" description="Disordered" evidence="22">
    <location>
        <begin position="564"/>
        <end position="587"/>
    </location>
</feature>
<dbReference type="InterPro" id="IPR000433">
    <property type="entry name" value="Znf_ZZ"/>
</dbReference>
<dbReference type="PANTHER" id="PTHR13808">
    <property type="entry name" value="CBP/P300-RELATED"/>
    <property type="match status" value="1"/>
</dbReference>
<dbReference type="AlphaFoldDB" id="A0A182KES4"/>
<dbReference type="InterPro" id="IPR013178">
    <property type="entry name" value="Histone_AcTrfase_Rtt109/CBP"/>
</dbReference>
<dbReference type="CDD" id="cd20910">
    <property type="entry name" value="NCBD_CREBBP-p300_like"/>
    <property type="match status" value="1"/>
</dbReference>
<dbReference type="EnsemblMetazoa" id="ACHR009262-RA">
    <property type="protein sequence ID" value="ACHR009262-PA"/>
    <property type="gene ID" value="ACHR009262"/>
</dbReference>
<feature type="compositionally biased region" description="Pro residues" evidence="22">
    <location>
        <begin position="796"/>
        <end position="812"/>
    </location>
</feature>
<dbReference type="FunFam" id="3.30.60.90:FF:000003">
    <property type="entry name" value="E1A binding protein p300"/>
    <property type="match status" value="1"/>
</dbReference>
<keyword evidence="12" id="KW-0007">Acetylation</keyword>
<evidence type="ECO:0000256" key="4">
    <source>
        <dbReference type="ARBA" id="ARBA00022553"/>
    </source>
</evidence>
<keyword evidence="14" id="KW-0090">Biological rhythms</keyword>
<dbReference type="SMART" id="SM00551">
    <property type="entry name" value="ZnF_TAZ"/>
    <property type="match status" value="1"/>
</dbReference>
<dbReference type="PROSITE" id="PS51727">
    <property type="entry name" value="CBP_P300_HAT"/>
    <property type="match status" value="1"/>
</dbReference>
<feature type="domain" description="CBP/p300-type HAT" evidence="25">
    <location>
        <begin position="1"/>
        <end position="129"/>
    </location>
</feature>
<feature type="zinc finger region" description="TAZ-type" evidence="20">
    <location>
        <begin position="193"/>
        <end position="274"/>
    </location>
</feature>
<dbReference type="GO" id="GO:0004402">
    <property type="term" value="F:histone acetyltransferase activity"/>
    <property type="evidence" value="ECO:0007669"/>
    <property type="project" value="InterPro"/>
</dbReference>
<comment type="catalytic activity">
    <reaction evidence="18">
        <text>(S)-lactoyl-CoA + L-lysyl-[protein] = N(6)-[(S)-lactoyl]-L-lysyl-[protein] + CoA + H(+)</text>
        <dbReference type="Rhea" id="RHEA:61996"/>
        <dbReference type="Rhea" id="RHEA-COMP:9752"/>
        <dbReference type="Rhea" id="RHEA-COMP:19466"/>
        <dbReference type="ChEBI" id="CHEBI:15378"/>
        <dbReference type="ChEBI" id="CHEBI:29969"/>
        <dbReference type="ChEBI" id="CHEBI:57287"/>
        <dbReference type="ChEBI" id="CHEBI:231527"/>
        <dbReference type="ChEBI" id="CHEBI:231528"/>
    </reaction>
    <physiologicalReaction direction="left-to-right" evidence="18">
        <dbReference type="Rhea" id="RHEA:61997"/>
    </physiologicalReaction>
</comment>
<dbReference type="GO" id="GO:0000123">
    <property type="term" value="C:histone acetyltransferase complex"/>
    <property type="evidence" value="ECO:0007669"/>
    <property type="project" value="InterPro"/>
</dbReference>
<evidence type="ECO:0000256" key="6">
    <source>
        <dbReference type="ARBA" id="ARBA00022723"/>
    </source>
</evidence>
<evidence type="ECO:0000259" key="24">
    <source>
        <dbReference type="PROSITE" id="PS50135"/>
    </source>
</evidence>